<dbReference type="Pfam" id="PF10116">
    <property type="entry name" value="Host_attach"/>
    <property type="match status" value="1"/>
</dbReference>
<organism evidence="1 2">
    <name type="scientific">Govanella unica</name>
    <dbReference type="NCBI Taxonomy" id="2975056"/>
    <lineage>
        <taxon>Bacteria</taxon>
        <taxon>Pseudomonadati</taxon>
        <taxon>Pseudomonadota</taxon>
        <taxon>Alphaproteobacteria</taxon>
        <taxon>Emcibacterales</taxon>
        <taxon>Govanellaceae</taxon>
        <taxon>Govanella</taxon>
    </lineage>
</organism>
<dbReference type="EMBL" id="JANWOI010000004">
    <property type="protein sequence ID" value="MDA5194842.1"/>
    <property type="molecule type" value="Genomic_DNA"/>
</dbReference>
<comment type="caution">
    <text evidence="1">The sequence shown here is derived from an EMBL/GenBank/DDBJ whole genome shotgun (WGS) entry which is preliminary data.</text>
</comment>
<dbReference type="Proteomes" id="UP001141619">
    <property type="component" value="Unassembled WGS sequence"/>
</dbReference>
<keyword evidence="2" id="KW-1185">Reference proteome</keyword>
<evidence type="ECO:0000313" key="1">
    <source>
        <dbReference type="EMBL" id="MDA5194842.1"/>
    </source>
</evidence>
<reference evidence="1" key="1">
    <citation type="submission" date="2022-08" db="EMBL/GenBank/DDBJ databases">
        <authorList>
            <person name="Vandamme P."/>
            <person name="Hettiarachchi A."/>
            <person name="Peeters C."/>
            <person name="Cnockaert M."/>
            <person name="Carlier A."/>
        </authorList>
    </citation>
    <scope>NUCLEOTIDE SEQUENCE</scope>
    <source>
        <strain evidence="1">LMG 31809</strain>
    </source>
</reference>
<dbReference type="AlphaFoldDB" id="A0A9X3U0L3"/>
<evidence type="ECO:0000313" key="2">
    <source>
        <dbReference type="Proteomes" id="UP001141619"/>
    </source>
</evidence>
<dbReference type="InterPro" id="IPR019291">
    <property type="entry name" value="Host_attachment_protein"/>
</dbReference>
<proteinExistence type="predicted"/>
<sequence>MQKPVTWVLIADGQRARVLKTNGSAVNGRKRDFTSAMDHEFIGNPLPSHELGTDRLGRARDGFGQSRHSMENPTDPHRYEKRRFAREIIAALEGERQKGAFGRLVIVAPPQALGDIRAELPNGLKSLVAAEINKDLTHVPPHELPAHLDGVM</sequence>
<dbReference type="RefSeq" id="WP_274944549.1">
    <property type="nucleotide sequence ID" value="NZ_JANWOI010000004.1"/>
</dbReference>
<name>A0A9X3U0L3_9PROT</name>
<protein>
    <submittedName>
        <fullName evidence="1">Host attachment protein</fullName>
    </submittedName>
</protein>
<accession>A0A9X3U0L3</accession>
<reference evidence="1" key="2">
    <citation type="journal article" date="2023" name="Syst. Appl. Microbiol.">
        <title>Govania unica gen. nov., sp. nov., a rare biosphere bacterium that represents a novel family in the class Alphaproteobacteria.</title>
        <authorList>
            <person name="Vandamme P."/>
            <person name="Peeters C."/>
            <person name="Hettiarachchi A."/>
            <person name="Cnockaert M."/>
            <person name="Carlier A."/>
        </authorList>
    </citation>
    <scope>NUCLEOTIDE SEQUENCE</scope>
    <source>
        <strain evidence="1">LMG 31809</strain>
    </source>
</reference>
<gene>
    <name evidence="1" type="ORF">NYP16_12860</name>
</gene>